<proteinExistence type="predicted"/>
<evidence type="ECO:0000313" key="2">
    <source>
        <dbReference type="EMBL" id="MDM5147693.1"/>
    </source>
</evidence>
<organism evidence="2 3">
    <name type="scientific">Candidatus Doriopsillibacter californiensis</name>
    <dbReference type="NCBI Taxonomy" id="2970740"/>
    <lineage>
        <taxon>Bacteria</taxon>
        <taxon>Pseudomonadati</taxon>
        <taxon>Pseudomonadota</taxon>
        <taxon>Gammaproteobacteria</taxon>
        <taxon>Candidatus Tethybacterales</taxon>
        <taxon>Candidatus Persebacteraceae</taxon>
        <taxon>Candidatus Doriopsillibacter</taxon>
    </lineage>
</organism>
<reference evidence="2" key="1">
    <citation type="submission" date="2022-08" db="EMBL/GenBank/DDBJ databases">
        <authorList>
            <person name="Dzunkova M."/>
            <person name="La Clair J."/>
            <person name="Tyml T."/>
            <person name="Doud D."/>
            <person name="Schulz F."/>
            <person name="Piquer S."/>
            <person name="Porcel Sanchis D."/>
            <person name="Osborn A."/>
            <person name="Robinson D."/>
            <person name="Louie K.B."/>
            <person name="Bowen B.P."/>
            <person name="Bowers R."/>
            <person name="Lee J."/>
            <person name="Arnau Llombart V."/>
            <person name="Diaz Villanueva W."/>
            <person name="Gosliner T."/>
            <person name="Northen T."/>
            <person name="Cheng J.-F."/>
            <person name="Burkart M.D."/>
            <person name="Woyke T."/>
        </authorList>
    </citation>
    <scope>NUCLEOTIDE SEQUENCE</scope>
    <source>
        <strain evidence="2">Df01</strain>
    </source>
</reference>
<sequence length="182" mass="20118">MSISDSLIAIQAGITAISEIKQCDFYDGTLDKDESIKNISIIPPAVLVTCVRSSVTAQSTNDYAEGSLGPDTRESDYTFMDTASFAVSLIVKDEPLFPRAPRAWELATKINRVLIPRAARNVAWRNAYSQELYDNGLFLLSATWDENILNSPPPQDRYTPAKITADNGASSDTVWPREQQVQ</sequence>
<comment type="caution">
    <text evidence="2">The sequence shown here is derived from an EMBL/GenBank/DDBJ whole genome shotgun (WGS) entry which is preliminary data.</text>
</comment>
<evidence type="ECO:0000313" key="3">
    <source>
        <dbReference type="Proteomes" id="UP001168167"/>
    </source>
</evidence>
<evidence type="ECO:0000256" key="1">
    <source>
        <dbReference type="SAM" id="MobiDB-lite"/>
    </source>
</evidence>
<dbReference type="EMBL" id="JANQAO010000003">
    <property type="protein sequence ID" value="MDM5147693.1"/>
    <property type="molecule type" value="Genomic_DNA"/>
</dbReference>
<keyword evidence="3" id="KW-1185">Reference proteome</keyword>
<reference evidence="2" key="2">
    <citation type="journal article" date="2023" name="Microbiome">
        <title>Synthase-selected sorting approach identifies a beta-lactone synthase in a nudibranch symbiotic bacterium.</title>
        <authorList>
            <person name="Dzunkova M."/>
            <person name="La Clair J.J."/>
            <person name="Tyml T."/>
            <person name="Doud D."/>
            <person name="Schulz F."/>
            <person name="Piquer-Esteban S."/>
            <person name="Porcel Sanchis D."/>
            <person name="Osborn A."/>
            <person name="Robinson D."/>
            <person name="Louie K.B."/>
            <person name="Bowen B.P."/>
            <person name="Bowers R.M."/>
            <person name="Lee J."/>
            <person name="Arnau V."/>
            <person name="Diaz-Villanueva W."/>
            <person name="Stepanauskas R."/>
            <person name="Gosliner T."/>
            <person name="Date S.V."/>
            <person name="Northen T.R."/>
            <person name="Cheng J.F."/>
            <person name="Burkart M.D."/>
            <person name="Woyke T."/>
        </authorList>
    </citation>
    <scope>NUCLEOTIDE SEQUENCE</scope>
    <source>
        <strain evidence="2">Df01</strain>
    </source>
</reference>
<protein>
    <submittedName>
        <fullName evidence="2">Uncharacterized protein</fullName>
    </submittedName>
</protein>
<dbReference type="Proteomes" id="UP001168167">
    <property type="component" value="Unassembled WGS sequence"/>
</dbReference>
<accession>A0ABT7QME0</accession>
<feature type="region of interest" description="Disordered" evidence="1">
    <location>
        <begin position="151"/>
        <end position="182"/>
    </location>
</feature>
<gene>
    <name evidence="2" type="ORF">NQX30_04820</name>
</gene>
<name>A0ABT7QME0_9GAMM</name>
<feature type="compositionally biased region" description="Polar residues" evidence="1">
    <location>
        <begin position="167"/>
        <end position="182"/>
    </location>
</feature>